<dbReference type="GO" id="GO:0003676">
    <property type="term" value="F:nucleic acid binding"/>
    <property type="evidence" value="ECO:0007669"/>
    <property type="project" value="InterPro"/>
</dbReference>
<reference evidence="4 5" key="1">
    <citation type="submission" date="2016-10" db="EMBL/GenBank/DDBJ databases">
        <authorList>
            <person name="de Groot N.N."/>
        </authorList>
    </citation>
    <scope>NUCLEOTIDE SEQUENCE [LARGE SCALE GENOMIC DNA]</scope>
    <source>
        <strain evidence="4 5">DSM 11978</strain>
    </source>
</reference>
<evidence type="ECO:0000259" key="3">
    <source>
        <dbReference type="SMART" id="SM00910"/>
    </source>
</evidence>
<evidence type="ECO:0000313" key="5">
    <source>
        <dbReference type="Proteomes" id="UP000199506"/>
    </source>
</evidence>
<name>A0A1H7HEN1_9EURY</name>
<dbReference type="STRING" id="190974.SAMN05216439_1036"/>
<dbReference type="SMART" id="SM00910">
    <property type="entry name" value="HIRAN"/>
    <property type="match status" value="1"/>
</dbReference>
<dbReference type="InterPro" id="IPR014905">
    <property type="entry name" value="HIRAN"/>
</dbReference>
<dbReference type="GO" id="GO:0008270">
    <property type="term" value="F:zinc ion binding"/>
    <property type="evidence" value="ECO:0007669"/>
    <property type="project" value="InterPro"/>
</dbReference>
<proteinExistence type="predicted"/>
<dbReference type="OrthoDB" id="78145at2157"/>
<dbReference type="Gene3D" id="3.30.70.2330">
    <property type="match status" value="1"/>
</dbReference>
<sequence length="134" mass="15232">MSNIQKTDNKVSTLIELLHNNHEIKPFLEDVYLTTVYVAGLFYIGNIDEIFPKIKKGDRLELFLEKNNPNDCNAILVKYCGEKIGYVPRSDNVILANLMDAGKLLYGVVLDASIGEVYDGDDLKMIKFKIFLKE</sequence>
<dbReference type="RefSeq" id="WP_091698895.1">
    <property type="nucleotide sequence ID" value="NZ_FOAK01000002.1"/>
</dbReference>
<evidence type="ECO:0000256" key="2">
    <source>
        <dbReference type="ARBA" id="ARBA00022801"/>
    </source>
</evidence>
<dbReference type="GO" id="GO:0016818">
    <property type="term" value="F:hydrolase activity, acting on acid anhydrides, in phosphorus-containing anhydrides"/>
    <property type="evidence" value="ECO:0007669"/>
    <property type="project" value="InterPro"/>
</dbReference>
<keyword evidence="2" id="KW-0378">Hydrolase</keyword>
<dbReference type="Proteomes" id="UP000199506">
    <property type="component" value="Unassembled WGS sequence"/>
</dbReference>
<dbReference type="Pfam" id="PF08797">
    <property type="entry name" value="HIRAN"/>
    <property type="match status" value="1"/>
</dbReference>
<keyword evidence="1" id="KW-0479">Metal-binding</keyword>
<feature type="domain" description="HIRAN" evidence="3">
    <location>
        <begin position="31"/>
        <end position="132"/>
    </location>
</feature>
<dbReference type="EMBL" id="FOAK01000002">
    <property type="protein sequence ID" value="SEK48793.1"/>
    <property type="molecule type" value="Genomic_DNA"/>
</dbReference>
<evidence type="ECO:0000256" key="1">
    <source>
        <dbReference type="ARBA" id="ARBA00022723"/>
    </source>
</evidence>
<protein>
    <submittedName>
        <fullName evidence="4">HIRAN domain-containing protein</fullName>
    </submittedName>
</protein>
<dbReference type="AlphaFoldDB" id="A0A1H7HEN1"/>
<evidence type="ECO:0000313" key="4">
    <source>
        <dbReference type="EMBL" id="SEK48793.1"/>
    </source>
</evidence>
<accession>A0A1H7HEN1</accession>
<organism evidence="4 5">
    <name type="scientific">Methanobrevibacter gottschalkii</name>
    <dbReference type="NCBI Taxonomy" id="190974"/>
    <lineage>
        <taxon>Archaea</taxon>
        <taxon>Methanobacteriati</taxon>
        <taxon>Methanobacteriota</taxon>
        <taxon>Methanomada group</taxon>
        <taxon>Methanobacteria</taxon>
        <taxon>Methanobacteriales</taxon>
        <taxon>Methanobacteriaceae</taxon>
        <taxon>Methanobrevibacter</taxon>
    </lineage>
</organism>
<gene>
    <name evidence="4" type="ORF">SAMN05216439_1036</name>
</gene>